<dbReference type="RefSeq" id="WP_184029388.1">
    <property type="nucleotide sequence ID" value="NZ_JACIJJ010000004.1"/>
</dbReference>
<dbReference type="EMBL" id="JACIJJ010000004">
    <property type="protein sequence ID" value="MBB5699384.1"/>
    <property type="molecule type" value="Genomic_DNA"/>
</dbReference>
<dbReference type="InterPro" id="IPR029058">
    <property type="entry name" value="AB_hydrolase_fold"/>
</dbReference>
<dbReference type="Gene3D" id="3.40.50.1820">
    <property type="entry name" value="alpha/beta hydrolase"/>
    <property type="match status" value="1"/>
</dbReference>
<name>A0A7W9ARP7_9SPHN</name>
<proteinExistence type="predicted"/>
<comment type="caution">
    <text evidence="2">The sequence shown here is derived from an EMBL/GenBank/DDBJ whole genome shotgun (WGS) entry which is preliminary data.</text>
</comment>
<evidence type="ECO:0000313" key="2">
    <source>
        <dbReference type="EMBL" id="MBB5699384.1"/>
    </source>
</evidence>
<evidence type="ECO:0000313" key="3">
    <source>
        <dbReference type="Proteomes" id="UP000557739"/>
    </source>
</evidence>
<evidence type="ECO:0000256" key="1">
    <source>
        <dbReference type="SAM" id="SignalP"/>
    </source>
</evidence>
<sequence>MRSSLSLAAALLLCGCATTREVSAPAPRLVTESYGALKPAQVRNLVIVLHDDLAPGTAVDYSAFAARAAAAVPAGAAVVVLRPGYADPAGRMSEGMRARGIGDGYSAEQIRLVGESVQALAARYRNARTILVGDGGGAVLAANVAATRPSLVGSMLLIGCPCALPEWRKYMARREPAFAESVDSLDPLQTVGGIAPTARIAIVSGGDKARVPARIARLYAEALALRGIAVEYRQVEGDDLLAQGEVTQLLSRLADNAATAEPRT</sequence>
<keyword evidence="1" id="KW-0732">Signal</keyword>
<feature type="signal peptide" evidence="1">
    <location>
        <begin position="1"/>
        <end position="19"/>
    </location>
</feature>
<dbReference type="AlphaFoldDB" id="A0A7W9ARP7"/>
<dbReference type="Proteomes" id="UP000557739">
    <property type="component" value="Unassembled WGS sequence"/>
</dbReference>
<keyword evidence="3" id="KW-1185">Reference proteome</keyword>
<organism evidence="2 3">
    <name type="scientific">Sphingomonas yantingensis</name>
    <dbReference type="NCBI Taxonomy" id="1241761"/>
    <lineage>
        <taxon>Bacteria</taxon>
        <taxon>Pseudomonadati</taxon>
        <taxon>Pseudomonadota</taxon>
        <taxon>Alphaproteobacteria</taxon>
        <taxon>Sphingomonadales</taxon>
        <taxon>Sphingomonadaceae</taxon>
        <taxon>Sphingomonas</taxon>
    </lineage>
</organism>
<accession>A0A7W9ARP7</accession>
<dbReference type="SUPFAM" id="SSF53474">
    <property type="entry name" value="alpha/beta-Hydrolases"/>
    <property type="match status" value="1"/>
</dbReference>
<feature type="chain" id="PRO_5030544368" evidence="1">
    <location>
        <begin position="20"/>
        <end position="264"/>
    </location>
</feature>
<dbReference type="PROSITE" id="PS51257">
    <property type="entry name" value="PROKAR_LIPOPROTEIN"/>
    <property type="match status" value="1"/>
</dbReference>
<protein>
    <submittedName>
        <fullName evidence="2">Pimeloyl-ACP methyl ester carboxylesterase</fullName>
    </submittedName>
</protein>
<reference evidence="2 3" key="1">
    <citation type="submission" date="2020-08" db="EMBL/GenBank/DDBJ databases">
        <title>Genomic Encyclopedia of Type Strains, Phase IV (KMG-IV): sequencing the most valuable type-strain genomes for metagenomic binning, comparative biology and taxonomic classification.</title>
        <authorList>
            <person name="Goeker M."/>
        </authorList>
    </citation>
    <scope>NUCLEOTIDE SEQUENCE [LARGE SCALE GENOMIC DNA]</scope>
    <source>
        <strain evidence="2 3">DSM 27244</strain>
    </source>
</reference>
<gene>
    <name evidence="2" type="ORF">FHR19_002750</name>
</gene>